<dbReference type="EMBL" id="CP061800">
    <property type="protein sequence ID" value="QTA91685.1"/>
    <property type="molecule type" value="Genomic_DNA"/>
</dbReference>
<name>A0A975BTU7_9BACT</name>
<accession>A0A975BTU7</accession>
<protein>
    <submittedName>
        <fullName evidence="1">Uncharacterized protein</fullName>
    </submittedName>
</protein>
<proteinExistence type="predicted"/>
<keyword evidence="2" id="KW-1185">Reference proteome</keyword>
<gene>
    <name evidence="1" type="ORF">dnm_077580</name>
</gene>
<evidence type="ECO:0000313" key="1">
    <source>
        <dbReference type="EMBL" id="QTA91685.1"/>
    </source>
</evidence>
<dbReference type="Proteomes" id="UP000663722">
    <property type="component" value="Chromosome"/>
</dbReference>
<organism evidence="1 2">
    <name type="scientific">Desulfonema magnum</name>
    <dbReference type="NCBI Taxonomy" id="45655"/>
    <lineage>
        <taxon>Bacteria</taxon>
        <taxon>Pseudomonadati</taxon>
        <taxon>Thermodesulfobacteriota</taxon>
        <taxon>Desulfobacteria</taxon>
        <taxon>Desulfobacterales</taxon>
        <taxon>Desulfococcaceae</taxon>
        <taxon>Desulfonema</taxon>
    </lineage>
</organism>
<dbReference type="AlphaFoldDB" id="A0A975BTU7"/>
<reference evidence="1" key="1">
    <citation type="journal article" date="2021" name="Microb. Physiol.">
        <title>Proteogenomic Insights into the Physiology of Marine, Sulfate-Reducing, Filamentous Desulfonema limicola and Desulfonema magnum.</title>
        <authorList>
            <person name="Schnaars V."/>
            <person name="Wohlbrand L."/>
            <person name="Scheve S."/>
            <person name="Hinrichs C."/>
            <person name="Reinhardt R."/>
            <person name="Rabus R."/>
        </authorList>
    </citation>
    <scope>NUCLEOTIDE SEQUENCE</scope>
    <source>
        <strain evidence="1">4be13</strain>
    </source>
</reference>
<evidence type="ECO:0000313" key="2">
    <source>
        <dbReference type="Proteomes" id="UP000663722"/>
    </source>
</evidence>
<sequence length="39" mass="4600">MILQNLTIFQSEKSNPLFSAGYISYTLLFFKKLYEPLLK</sequence>
<dbReference type="KEGG" id="dmm:dnm_077580"/>